<evidence type="ECO:0000256" key="4">
    <source>
        <dbReference type="ARBA" id="ARBA00012784"/>
    </source>
</evidence>
<evidence type="ECO:0000256" key="1">
    <source>
        <dbReference type="ARBA" id="ARBA00001947"/>
    </source>
</evidence>
<dbReference type="PANTHER" id="PTHR11409:SF39">
    <property type="entry name" value="ADENOSINE DEAMINASE 2"/>
    <property type="match status" value="1"/>
</dbReference>
<keyword evidence="12" id="KW-1185">Reference proteome</keyword>
<dbReference type="InterPro" id="IPR006330">
    <property type="entry name" value="Ado/ade_deaminase"/>
</dbReference>
<dbReference type="NCBIfam" id="TIGR01431">
    <property type="entry name" value="adm_rel"/>
    <property type="match status" value="1"/>
</dbReference>
<keyword evidence="6" id="KW-0479">Metal-binding</keyword>
<accession>A0AAW0GPH0</accession>
<dbReference type="Pfam" id="PF00962">
    <property type="entry name" value="A_deaminase"/>
    <property type="match status" value="1"/>
</dbReference>
<dbReference type="EMBL" id="JASBNA010000003">
    <property type="protein sequence ID" value="KAK7693797.1"/>
    <property type="molecule type" value="Genomic_DNA"/>
</dbReference>
<dbReference type="FunFam" id="3.20.20.140:FF:000017">
    <property type="entry name" value="Adenosine deaminase 2"/>
    <property type="match status" value="1"/>
</dbReference>
<evidence type="ECO:0000256" key="8">
    <source>
        <dbReference type="ARBA" id="ARBA00022801"/>
    </source>
</evidence>
<dbReference type="AlphaFoldDB" id="A0AAW0GPH0"/>
<dbReference type="GO" id="GO:0005615">
    <property type="term" value="C:extracellular space"/>
    <property type="evidence" value="ECO:0007669"/>
    <property type="project" value="InterPro"/>
</dbReference>
<dbReference type="Gene3D" id="3.20.20.140">
    <property type="entry name" value="Metal-dependent hydrolases"/>
    <property type="match status" value="1"/>
</dbReference>
<proteinExistence type="inferred from homology"/>
<evidence type="ECO:0000256" key="7">
    <source>
        <dbReference type="ARBA" id="ARBA00022729"/>
    </source>
</evidence>
<reference evidence="11 12" key="1">
    <citation type="submission" date="2022-09" db="EMBL/GenBank/DDBJ databases">
        <authorList>
            <person name="Palmer J.M."/>
        </authorList>
    </citation>
    <scope>NUCLEOTIDE SEQUENCE [LARGE SCALE GENOMIC DNA]</scope>
    <source>
        <strain evidence="11 12">DSM 7382</strain>
    </source>
</reference>
<evidence type="ECO:0000313" key="12">
    <source>
        <dbReference type="Proteomes" id="UP001385951"/>
    </source>
</evidence>
<evidence type="ECO:0000256" key="3">
    <source>
        <dbReference type="ARBA" id="ARBA00006083"/>
    </source>
</evidence>
<comment type="caution">
    <text evidence="11">The sequence shown here is derived from an EMBL/GenBank/DDBJ whole genome shotgun (WGS) entry which is preliminary data.</text>
</comment>
<organism evidence="11 12">
    <name type="scientific">Cerrena zonata</name>
    <dbReference type="NCBI Taxonomy" id="2478898"/>
    <lineage>
        <taxon>Eukaryota</taxon>
        <taxon>Fungi</taxon>
        <taxon>Dikarya</taxon>
        <taxon>Basidiomycota</taxon>
        <taxon>Agaricomycotina</taxon>
        <taxon>Agaricomycetes</taxon>
        <taxon>Polyporales</taxon>
        <taxon>Cerrenaceae</taxon>
        <taxon>Cerrena</taxon>
    </lineage>
</organism>
<keyword evidence="8" id="KW-0378">Hydrolase</keyword>
<dbReference type="PANTHER" id="PTHR11409">
    <property type="entry name" value="ADENOSINE DEAMINASE"/>
    <property type="match status" value="1"/>
</dbReference>
<evidence type="ECO:0000256" key="5">
    <source>
        <dbReference type="ARBA" id="ARBA00022525"/>
    </source>
</evidence>
<dbReference type="GO" id="GO:0006154">
    <property type="term" value="P:adenosine catabolic process"/>
    <property type="evidence" value="ECO:0007669"/>
    <property type="project" value="InterPro"/>
</dbReference>
<comment type="subcellular location">
    <subcellularLocation>
        <location evidence="2">Secreted</location>
    </subcellularLocation>
</comment>
<keyword evidence="7" id="KW-0732">Signal</keyword>
<name>A0AAW0GPH0_9APHY</name>
<protein>
    <recommendedName>
        <fullName evidence="4">adenosine deaminase</fullName>
        <ecNumber evidence="4">3.5.4.4</ecNumber>
    </recommendedName>
</protein>
<evidence type="ECO:0000256" key="9">
    <source>
        <dbReference type="ARBA" id="ARBA00047764"/>
    </source>
</evidence>
<dbReference type="InterPro" id="IPR032466">
    <property type="entry name" value="Metal_Hydrolase"/>
</dbReference>
<evidence type="ECO:0000256" key="6">
    <source>
        <dbReference type="ARBA" id="ARBA00022723"/>
    </source>
</evidence>
<dbReference type="InterPro" id="IPR001365">
    <property type="entry name" value="A_deaminase_dom"/>
</dbReference>
<gene>
    <name evidence="11" type="ORF">QCA50_003369</name>
</gene>
<keyword evidence="5" id="KW-0964">Secreted</keyword>
<dbReference type="GO" id="GO:0046872">
    <property type="term" value="F:metal ion binding"/>
    <property type="evidence" value="ECO:0007669"/>
    <property type="project" value="UniProtKB-KW"/>
</dbReference>
<dbReference type="GO" id="GO:0046103">
    <property type="term" value="P:inosine biosynthetic process"/>
    <property type="evidence" value="ECO:0007669"/>
    <property type="project" value="TreeGrafter"/>
</dbReference>
<comment type="cofactor">
    <cofactor evidence="1">
        <name>Zn(2+)</name>
        <dbReference type="ChEBI" id="CHEBI:29105"/>
    </cofactor>
</comment>
<dbReference type="Proteomes" id="UP001385951">
    <property type="component" value="Unassembled WGS sequence"/>
</dbReference>
<dbReference type="InterPro" id="IPR006331">
    <property type="entry name" value="ADGF"/>
</dbReference>
<comment type="catalytic activity">
    <reaction evidence="9">
        <text>adenosine + H2O + H(+) = inosine + NH4(+)</text>
        <dbReference type="Rhea" id="RHEA:24408"/>
        <dbReference type="ChEBI" id="CHEBI:15377"/>
        <dbReference type="ChEBI" id="CHEBI:15378"/>
        <dbReference type="ChEBI" id="CHEBI:16335"/>
        <dbReference type="ChEBI" id="CHEBI:17596"/>
        <dbReference type="ChEBI" id="CHEBI:28938"/>
        <dbReference type="EC" id="3.5.4.4"/>
    </reaction>
</comment>
<comment type="similarity">
    <text evidence="3">Belongs to the metallo-dependent hydrolases superfamily. Adenosine and AMP deaminases family. ADGF subfamily.</text>
</comment>
<dbReference type="SUPFAM" id="SSF51556">
    <property type="entry name" value="Metallo-dependent hydrolases"/>
    <property type="match status" value="1"/>
</dbReference>
<feature type="domain" description="Adenosine deaminase" evidence="10">
    <location>
        <begin position="200"/>
        <end position="506"/>
    </location>
</feature>
<evidence type="ECO:0000256" key="2">
    <source>
        <dbReference type="ARBA" id="ARBA00004613"/>
    </source>
</evidence>
<dbReference type="EC" id="3.5.4.4" evidence="4"/>
<evidence type="ECO:0000313" key="11">
    <source>
        <dbReference type="EMBL" id="KAK7693797.1"/>
    </source>
</evidence>
<dbReference type="GO" id="GO:0004000">
    <property type="term" value="F:adenosine deaminase activity"/>
    <property type="evidence" value="ECO:0007669"/>
    <property type="project" value="InterPro"/>
</dbReference>
<sequence>MEQYLQNRSSLIDQDLSFRRDRTKANTVSELSADRAVRQIRATEADSVWLANESAYYGDDTSPCIFPGMQFLTAKSLIMQTKLFKLLVKMPKGALLHAHLDATVNARLLLKFALEHPCIHIRLSRPLTITSITTAIPEFRPLTAASSALSLTSDGYVPGEWVPIVKARDSFHENFGGPEGFDKWIVDALMINPSEAYEQYNTTNKIWRKFQSTFAVSSVLIRYKPIWRKYIYEFLSSSVDDGISYIEARINFHYKHMFGEDGEESVPHREWLIDLEEVTEQFRQTLKQQGRGNEFVGIKVIYTTVRHATPEGLEWYTEDCIQLKQEFPHLIIGFDLVGHEDSLKPLIDYIDPLLKFRKRQEELGIDIPFVFHAGETTGDGTKADMNLYDAILLGTKRIGHGFSLYKHPKLLQICRERGIAVEACPISNEILRLTSSMPMHPLPALLNQGVPVALCSDDPAVFGNMGLTFDYFQVLVASETTGLLTLGQIARDSLQHSLLEPAEKEHALQLWESRWNFFIRSIVEDHGSVGDQQVN</sequence>
<evidence type="ECO:0000259" key="10">
    <source>
        <dbReference type="Pfam" id="PF00962"/>
    </source>
</evidence>